<evidence type="ECO:0000313" key="7">
    <source>
        <dbReference type="Proteomes" id="UP001162164"/>
    </source>
</evidence>
<keyword evidence="3" id="KW-0131">Cell cycle</keyword>
<dbReference type="SUPFAM" id="SSF47954">
    <property type="entry name" value="Cyclin-like"/>
    <property type="match status" value="1"/>
</dbReference>
<sequence length="130" mass="14903">MDLACVEAMTNSCIAHKDRGIFSDTRKYSVYRTVIIFKTVQNDIQPFMRKVVTTWMMEVCEEQLVEDQVLPLAINVMDRFLCTCAIKKQQLQLLGATCLLIASKLRSTNLLPIELLCAYTDYSVTYDHIV</sequence>
<dbReference type="Gene3D" id="1.10.472.10">
    <property type="entry name" value="Cyclin-like"/>
    <property type="match status" value="1"/>
</dbReference>
<gene>
    <name evidence="6" type="ORF">NQ317_013189</name>
</gene>
<dbReference type="Pfam" id="PF00134">
    <property type="entry name" value="Cyclin_N"/>
    <property type="match status" value="1"/>
</dbReference>
<name>A0ABQ9J448_9CUCU</name>
<dbReference type="EMBL" id="JAPWTJ010001397">
    <property type="protein sequence ID" value="KAJ8972045.1"/>
    <property type="molecule type" value="Genomic_DNA"/>
</dbReference>
<dbReference type="SMART" id="SM00385">
    <property type="entry name" value="CYCLIN"/>
    <property type="match status" value="1"/>
</dbReference>
<evidence type="ECO:0000256" key="1">
    <source>
        <dbReference type="ARBA" id="ARBA00022618"/>
    </source>
</evidence>
<keyword evidence="7" id="KW-1185">Reference proteome</keyword>
<dbReference type="PANTHER" id="PTHR10177">
    <property type="entry name" value="CYCLINS"/>
    <property type="match status" value="1"/>
</dbReference>
<feature type="non-terminal residue" evidence="6">
    <location>
        <position position="130"/>
    </location>
</feature>
<dbReference type="Proteomes" id="UP001162164">
    <property type="component" value="Unassembled WGS sequence"/>
</dbReference>
<evidence type="ECO:0000313" key="6">
    <source>
        <dbReference type="EMBL" id="KAJ8972045.1"/>
    </source>
</evidence>
<evidence type="ECO:0000259" key="5">
    <source>
        <dbReference type="SMART" id="SM00385"/>
    </source>
</evidence>
<dbReference type="InterPro" id="IPR036915">
    <property type="entry name" value="Cyclin-like_sf"/>
</dbReference>
<dbReference type="PROSITE" id="PS00292">
    <property type="entry name" value="CYCLINS"/>
    <property type="match status" value="1"/>
</dbReference>
<feature type="domain" description="Cyclin-like" evidence="5">
    <location>
        <begin position="54"/>
        <end position="130"/>
    </location>
</feature>
<reference evidence="6" key="1">
    <citation type="journal article" date="2023" name="Insect Mol. Biol.">
        <title>Genome sequencing provides insights into the evolution of gene families encoding plant cell wall-degrading enzymes in longhorned beetles.</title>
        <authorList>
            <person name="Shin N.R."/>
            <person name="Okamura Y."/>
            <person name="Kirsch R."/>
            <person name="Pauchet Y."/>
        </authorList>
    </citation>
    <scope>NUCLEOTIDE SEQUENCE</scope>
    <source>
        <strain evidence="6">MMC_N1</strain>
    </source>
</reference>
<accession>A0ABQ9J448</accession>
<dbReference type="InterPro" id="IPR006671">
    <property type="entry name" value="Cyclin_N"/>
</dbReference>
<comment type="caution">
    <text evidence="6">The sequence shown here is derived from an EMBL/GenBank/DDBJ whole genome shotgun (WGS) entry which is preliminary data.</text>
</comment>
<comment type="similarity">
    <text evidence="4">Belongs to the cyclin family.</text>
</comment>
<dbReference type="InterPro" id="IPR013763">
    <property type="entry name" value="Cyclin-like_dom"/>
</dbReference>
<keyword evidence="2 4" id="KW-0195">Cyclin</keyword>
<keyword evidence="1" id="KW-0132">Cell division</keyword>
<organism evidence="6 7">
    <name type="scientific">Molorchus minor</name>
    <dbReference type="NCBI Taxonomy" id="1323400"/>
    <lineage>
        <taxon>Eukaryota</taxon>
        <taxon>Metazoa</taxon>
        <taxon>Ecdysozoa</taxon>
        <taxon>Arthropoda</taxon>
        <taxon>Hexapoda</taxon>
        <taxon>Insecta</taxon>
        <taxon>Pterygota</taxon>
        <taxon>Neoptera</taxon>
        <taxon>Endopterygota</taxon>
        <taxon>Coleoptera</taxon>
        <taxon>Polyphaga</taxon>
        <taxon>Cucujiformia</taxon>
        <taxon>Chrysomeloidea</taxon>
        <taxon>Cerambycidae</taxon>
        <taxon>Lamiinae</taxon>
        <taxon>Monochamini</taxon>
        <taxon>Molorchus</taxon>
    </lineage>
</organism>
<protein>
    <recommendedName>
        <fullName evidence="5">Cyclin-like domain-containing protein</fullName>
    </recommendedName>
</protein>
<dbReference type="InterPro" id="IPR048258">
    <property type="entry name" value="Cyclins_cyclin-box"/>
</dbReference>
<evidence type="ECO:0000256" key="4">
    <source>
        <dbReference type="RuleBase" id="RU000383"/>
    </source>
</evidence>
<evidence type="ECO:0000256" key="3">
    <source>
        <dbReference type="ARBA" id="ARBA00023306"/>
    </source>
</evidence>
<proteinExistence type="inferred from homology"/>
<dbReference type="InterPro" id="IPR039361">
    <property type="entry name" value="Cyclin"/>
</dbReference>
<evidence type="ECO:0000256" key="2">
    <source>
        <dbReference type="ARBA" id="ARBA00023127"/>
    </source>
</evidence>